<dbReference type="InterPro" id="IPR013785">
    <property type="entry name" value="Aldolase_TIM"/>
</dbReference>
<dbReference type="SFLD" id="SFLDG01066">
    <property type="entry name" value="organic_radical-activating_enz"/>
    <property type="match status" value="1"/>
</dbReference>
<evidence type="ECO:0000256" key="7">
    <source>
        <dbReference type="ARBA" id="ARBA00023004"/>
    </source>
</evidence>
<evidence type="ECO:0000313" key="10">
    <source>
        <dbReference type="EMBL" id="AKE61912.1"/>
    </source>
</evidence>
<dbReference type="HOGENOM" id="CLU_058969_1_1_6"/>
<dbReference type="GO" id="GO:0046872">
    <property type="term" value="F:metal ion binding"/>
    <property type="evidence" value="ECO:0007669"/>
    <property type="project" value="UniProtKB-KW"/>
</dbReference>
<dbReference type="PANTHER" id="PTHR30352:SF4">
    <property type="entry name" value="PYRUVATE FORMATE-LYASE 2-ACTIVATING ENZYME"/>
    <property type="match status" value="1"/>
</dbReference>
<dbReference type="SFLD" id="SFLDG01118">
    <property type="entry name" value="activating_enzymes__group_2"/>
    <property type="match status" value="1"/>
</dbReference>
<dbReference type="SUPFAM" id="SSF102114">
    <property type="entry name" value="Radical SAM enzymes"/>
    <property type="match status" value="1"/>
</dbReference>
<dbReference type="OrthoDB" id="9782387at2"/>
<keyword evidence="6" id="KW-0560">Oxidoreductase</keyword>
<dbReference type="InterPro" id="IPR012839">
    <property type="entry name" value="Organic_radical_activase"/>
</dbReference>
<dbReference type="Proteomes" id="UP000034085">
    <property type="component" value="Chromosome"/>
</dbReference>
<dbReference type="InterPro" id="IPR007197">
    <property type="entry name" value="rSAM"/>
</dbReference>
<keyword evidence="4" id="KW-0949">S-adenosyl-L-methionine</keyword>
<dbReference type="AlphaFoldDB" id="A0A0F6U002"/>
<proteinExistence type="inferred from homology"/>
<keyword evidence="3" id="KW-0004">4Fe-4S</keyword>
<dbReference type="EMBL" id="CP011132">
    <property type="protein sequence ID" value="AKE61912.1"/>
    <property type="molecule type" value="Genomic_DNA"/>
</dbReference>
<dbReference type="GO" id="GO:0016491">
    <property type="term" value="F:oxidoreductase activity"/>
    <property type="evidence" value="ECO:0007669"/>
    <property type="project" value="UniProtKB-KW"/>
</dbReference>
<dbReference type="Pfam" id="PF04055">
    <property type="entry name" value="Radical_SAM"/>
    <property type="match status" value="1"/>
</dbReference>
<evidence type="ECO:0000313" key="11">
    <source>
        <dbReference type="Proteomes" id="UP000034085"/>
    </source>
</evidence>
<dbReference type="GO" id="GO:0051539">
    <property type="term" value="F:4 iron, 4 sulfur cluster binding"/>
    <property type="evidence" value="ECO:0007669"/>
    <property type="project" value="UniProtKB-KW"/>
</dbReference>
<dbReference type="CDD" id="cd01335">
    <property type="entry name" value="Radical_SAM"/>
    <property type="match status" value="1"/>
</dbReference>
<dbReference type="RefSeq" id="WP_046498033.1">
    <property type="nucleotide sequence ID" value="NZ_CP011132.1"/>
</dbReference>
<dbReference type="NCBIfam" id="TIGR02494">
    <property type="entry name" value="PFLE_PFLC"/>
    <property type="match status" value="1"/>
</dbReference>
<comment type="cofactor">
    <cofactor evidence="1">
        <name>[4Fe-4S] cluster</name>
        <dbReference type="ChEBI" id="CHEBI:49883"/>
    </cofactor>
</comment>
<keyword evidence="5" id="KW-0479">Metal-binding</keyword>
<dbReference type="PATRIC" id="fig|1261127.3.peg.2074"/>
<evidence type="ECO:0000256" key="6">
    <source>
        <dbReference type="ARBA" id="ARBA00023002"/>
    </source>
</evidence>
<dbReference type="PANTHER" id="PTHR30352">
    <property type="entry name" value="PYRUVATE FORMATE-LYASE-ACTIVATING ENZYME"/>
    <property type="match status" value="1"/>
</dbReference>
<accession>A0A0F6U002</accession>
<dbReference type="InterPro" id="IPR058240">
    <property type="entry name" value="rSAM_sf"/>
</dbReference>
<feature type="domain" description="Radical SAM core" evidence="9">
    <location>
        <begin position="16"/>
        <end position="270"/>
    </location>
</feature>
<evidence type="ECO:0000256" key="2">
    <source>
        <dbReference type="ARBA" id="ARBA00009777"/>
    </source>
</evidence>
<evidence type="ECO:0000256" key="5">
    <source>
        <dbReference type="ARBA" id="ARBA00022723"/>
    </source>
</evidence>
<organism evidence="10 11">
    <name type="scientific">Citrobacter amalonaticus Y19</name>
    <dbReference type="NCBI Taxonomy" id="1261127"/>
    <lineage>
        <taxon>Bacteria</taxon>
        <taxon>Pseudomonadati</taxon>
        <taxon>Pseudomonadota</taxon>
        <taxon>Gammaproteobacteria</taxon>
        <taxon>Enterobacterales</taxon>
        <taxon>Enterobacteriaceae</taxon>
        <taxon>Citrobacter</taxon>
    </lineage>
</organism>
<dbReference type="Gene3D" id="3.20.20.70">
    <property type="entry name" value="Aldolase class I"/>
    <property type="match status" value="1"/>
</dbReference>
<dbReference type="InterPro" id="IPR001989">
    <property type="entry name" value="Radical_activat_CS"/>
</dbReference>
<comment type="similarity">
    <text evidence="2">Belongs to the organic radical-activating enzymes family.</text>
</comment>
<evidence type="ECO:0000256" key="4">
    <source>
        <dbReference type="ARBA" id="ARBA00022691"/>
    </source>
</evidence>
<gene>
    <name evidence="10" type="ORF">F384_09960</name>
</gene>
<dbReference type="PIRSF" id="PIRSF000371">
    <property type="entry name" value="PFL_act_enz"/>
    <property type="match status" value="1"/>
</dbReference>
<evidence type="ECO:0000256" key="8">
    <source>
        <dbReference type="ARBA" id="ARBA00023014"/>
    </source>
</evidence>
<keyword evidence="8" id="KW-0411">Iron-sulfur</keyword>
<dbReference type="KEGG" id="cama:F384_09960"/>
<evidence type="ECO:0000256" key="3">
    <source>
        <dbReference type="ARBA" id="ARBA00022485"/>
    </source>
</evidence>
<protein>
    <recommendedName>
        <fullName evidence="9">Radical SAM core domain-containing protein</fullName>
    </recommendedName>
</protein>
<dbReference type="InterPro" id="IPR034457">
    <property type="entry name" value="Organic_radical-activating"/>
</dbReference>
<dbReference type="SFLD" id="SFLDS00029">
    <property type="entry name" value="Radical_SAM"/>
    <property type="match status" value="1"/>
</dbReference>
<reference evidence="10 11" key="1">
    <citation type="journal article" date="2013" name="Appl. Microbiol. Biotechnol.">
        <title>Glycerol assimilation and production of 1,3-propanediol by Citrobacter amalonaticus Y19.</title>
        <authorList>
            <person name="Ainala S.K."/>
            <person name="Ashok S."/>
            <person name="Ko Y."/>
            <person name="Park S."/>
        </authorList>
    </citation>
    <scope>NUCLEOTIDE SEQUENCE [LARGE SCALE GENOMIC DNA]</scope>
    <source>
        <strain evidence="10 11">Y19</strain>
    </source>
</reference>
<keyword evidence="7" id="KW-0408">Iron</keyword>
<sequence>METKALISTIQGYATKDGPGLRSTVFFVGCNLRCLWCSNPELMYPNIKTMFFKERCHGTFQTKEECELIYPDAFETVGYEITVDTLLEKLLRDKVFFDASGGGVTLSGGEPALFYPFVIELARKLRAAGVHVALDTAGHYSREHALGLAKEFDLFLYDIKAFDNRIHEKCTGVGNHHVIENLRLIADAGTDVIIRLVIIPGHNDDYSDVIKRIDFIAELGSSIKRLDILRYHNLGAGKYTRLGLVNPISDDAVCDEMLIKDIYDYACSKNLNVYVE</sequence>
<dbReference type="PROSITE" id="PS51918">
    <property type="entry name" value="RADICAL_SAM"/>
    <property type="match status" value="1"/>
</dbReference>
<dbReference type="PROSITE" id="PS01087">
    <property type="entry name" value="RADICAL_ACTIVATING"/>
    <property type="match status" value="1"/>
</dbReference>
<evidence type="ECO:0000256" key="1">
    <source>
        <dbReference type="ARBA" id="ARBA00001966"/>
    </source>
</evidence>
<name>A0A0F6U002_CITAM</name>
<dbReference type="InterPro" id="IPR040074">
    <property type="entry name" value="BssD/PflA/YjjW"/>
</dbReference>
<evidence type="ECO:0000259" key="9">
    <source>
        <dbReference type="PROSITE" id="PS51918"/>
    </source>
</evidence>